<sequence>MPIVTVFSSDFRRANEVVGMARTRPAPTDAAHP</sequence>
<dbReference type="AlphaFoldDB" id="F3Z3L6"/>
<proteinExistence type="predicted"/>
<keyword evidence="2" id="KW-1185">Reference proteome</keyword>
<name>F3Z3L6_DESAF</name>
<reference evidence="1 2" key="1">
    <citation type="journal article" date="2011" name="J. Bacteriol.">
        <title>Genome sequence of the mercury-methylating and pleomorphic Desulfovibrio africanus Strain Walvis Bay.</title>
        <authorList>
            <person name="Brown S.D."/>
            <person name="Wall J.D."/>
            <person name="Kucken A.M."/>
            <person name="Gilmour C.C."/>
            <person name="Podar M."/>
            <person name="Brandt C.C."/>
            <person name="Teshima H."/>
            <person name="Detter J.C."/>
            <person name="Han C.S."/>
            <person name="Land M.L."/>
            <person name="Lucas S."/>
            <person name="Han J."/>
            <person name="Pennacchio L."/>
            <person name="Nolan M."/>
            <person name="Pitluck S."/>
            <person name="Woyke T."/>
            <person name="Goodwin L."/>
            <person name="Palumbo A.V."/>
            <person name="Elias D.A."/>
        </authorList>
    </citation>
    <scope>NUCLEOTIDE SEQUENCE [LARGE SCALE GENOMIC DNA]</scope>
    <source>
        <strain evidence="1 2">Walvis Bay</strain>
    </source>
</reference>
<dbReference type="HOGENOM" id="CLU_3381519_0_0_7"/>
<dbReference type="Proteomes" id="UP000007844">
    <property type="component" value="Chromosome"/>
</dbReference>
<evidence type="ECO:0000313" key="2">
    <source>
        <dbReference type="Proteomes" id="UP000007844"/>
    </source>
</evidence>
<gene>
    <name evidence="1" type="ORF">Desaf_2059</name>
</gene>
<protein>
    <submittedName>
        <fullName evidence="1">Uncharacterized protein</fullName>
    </submittedName>
</protein>
<accession>F3Z3L6</accession>
<organism evidence="1 2">
    <name type="scientific">Desulfocurvibacter africanus subsp. africanus str. Walvis Bay</name>
    <dbReference type="NCBI Taxonomy" id="690850"/>
    <lineage>
        <taxon>Bacteria</taxon>
        <taxon>Pseudomonadati</taxon>
        <taxon>Thermodesulfobacteriota</taxon>
        <taxon>Desulfovibrionia</taxon>
        <taxon>Desulfovibrionales</taxon>
        <taxon>Desulfovibrionaceae</taxon>
        <taxon>Desulfocurvibacter</taxon>
    </lineage>
</organism>
<dbReference type="STRING" id="690850.Desaf_2059"/>
<evidence type="ECO:0000313" key="1">
    <source>
        <dbReference type="EMBL" id="EGJ50388.1"/>
    </source>
</evidence>
<dbReference type="KEGG" id="daf:Desaf_2059"/>
<dbReference type="EMBL" id="CP003221">
    <property type="protein sequence ID" value="EGJ50388.1"/>
    <property type="molecule type" value="Genomic_DNA"/>
</dbReference>